<name>A0A918AJY2_9PSEU</name>
<accession>A0A918AJY2</accession>
<dbReference type="Proteomes" id="UP000639606">
    <property type="component" value="Unassembled WGS sequence"/>
</dbReference>
<reference evidence="2" key="1">
    <citation type="journal article" date="2014" name="Int. J. Syst. Evol. Microbiol.">
        <title>Complete genome sequence of Corynebacterium casei LMG S-19264T (=DSM 44701T), isolated from a smear-ripened cheese.</title>
        <authorList>
            <consortium name="US DOE Joint Genome Institute (JGI-PGF)"/>
            <person name="Walter F."/>
            <person name="Albersmeier A."/>
            <person name="Kalinowski J."/>
            <person name="Ruckert C."/>
        </authorList>
    </citation>
    <scope>NUCLEOTIDE SEQUENCE</scope>
    <source>
        <strain evidence="2">JCM 3313</strain>
    </source>
</reference>
<dbReference type="EMBL" id="BMRG01000003">
    <property type="protein sequence ID" value="GGP48235.1"/>
    <property type="molecule type" value="Genomic_DNA"/>
</dbReference>
<organism evidence="2 3">
    <name type="scientific">Saccharothrix coeruleofusca</name>
    <dbReference type="NCBI Taxonomy" id="33919"/>
    <lineage>
        <taxon>Bacteria</taxon>
        <taxon>Bacillati</taxon>
        <taxon>Actinomycetota</taxon>
        <taxon>Actinomycetes</taxon>
        <taxon>Pseudonocardiales</taxon>
        <taxon>Pseudonocardiaceae</taxon>
        <taxon>Saccharothrix</taxon>
    </lineage>
</organism>
<feature type="domain" description="VapC45 PIN like" evidence="1">
    <location>
        <begin position="1"/>
        <end position="80"/>
    </location>
</feature>
<sequence length="140" mass="15169">MKFFIDENLPHSLVGPLGVLFREHGFHSCHSEGLTGVQDIPLFQVLSAGGFTAIITKDARQVRANDAERRALHDCGVHWIGVRQPSVGGLKLMAAWVAGPTAAMPHILDRLGQVSTPSWFRVNGIPHEASQRMTSGPLLG</sequence>
<evidence type="ECO:0000313" key="3">
    <source>
        <dbReference type="Proteomes" id="UP000639606"/>
    </source>
</evidence>
<protein>
    <recommendedName>
        <fullName evidence="1">VapC45 PIN like domain-containing protein</fullName>
    </recommendedName>
</protein>
<dbReference type="AlphaFoldDB" id="A0A918AJY2"/>
<keyword evidence="3" id="KW-1185">Reference proteome</keyword>
<dbReference type="InterPro" id="IPR041375">
    <property type="entry name" value="VapC45_PIN-like"/>
</dbReference>
<evidence type="ECO:0000259" key="1">
    <source>
        <dbReference type="Pfam" id="PF18478"/>
    </source>
</evidence>
<proteinExistence type="predicted"/>
<comment type="caution">
    <text evidence="2">The sequence shown here is derived from an EMBL/GenBank/DDBJ whole genome shotgun (WGS) entry which is preliminary data.</text>
</comment>
<dbReference type="Pfam" id="PF18478">
    <property type="entry name" value="PIN_10"/>
    <property type="match status" value="1"/>
</dbReference>
<gene>
    <name evidence="2" type="ORF">GCM10010185_20230</name>
</gene>
<evidence type="ECO:0000313" key="2">
    <source>
        <dbReference type="EMBL" id="GGP48235.1"/>
    </source>
</evidence>
<reference evidence="2" key="2">
    <citation type="submission" date="2020-09" db="EMBL/GenBank/DDBJ databases">
        <authorList>
            <person name="Sun Q."/>
            <person name="Ohkuma M."/>
        </authorList>
    </citation>
    <scope>NUCLEOTIDE SEQUENCE</scope>
    <source>
        <strain evidence="2">JCM 3313</strain>
    </source>
</reference>
<dbReference type="RefSeq" id="WP_189222930.1">
    <property type="nucleotide sequence ID" value="NZ_BMRG01000003.1"/>
</dbReference>